<sequence length="229" mass="25306">MVRLRRLQRTTFGLPGACNAAEVVRIWDASCDGAPSVEAWPRSYSQLYYEYTYWRALWDVQEAKAAAPDMKPELADWIKRGKAEACEEANYALDAELTNRKEAAEQLRYVRAYPLHAAVAANNLTAVTALLASGKIDIELEVAEYLVSKGADARTAVEPRSGYTLLHQAAMYRLTELVKALLKGGADRNAVYYAKFVRALKGDPQTPLMQEKQAGAAAGKPKQPQPAEQ</sequence>
<dbReference type="Pfam" id="PF12796">
    <property type="entry name" value="Ank_2"/>
    <property type="match status" value="1"/>
</dbReference>
<gene>
    <name evidence="3" type="ORF">OEZ85_013399</name>
</gene>
<dbReference type="InterPro" id="IPR036770">
    <property type="entry name" value="Ankyrin_rpt-contain_sf"/>
</dbReference>
<protein>
    <recommendedName>
        <fullName evidence="5">Ankyrin repeat domain-containing protein</fullName>
    </recommendedName>
</protein>
<dbReference type="InterPro" id="IPR002110">
    <property type="entry name" value="Ankyrin_rpt"/>
</dbReference>
<name>A0ABY8U6A8_TETOB</name>
<keyword evidence="4" id="KW-1185">Reference proteome</keyword>
<dbReference type="SMART" id="SM00248">
    <property type="entry name" value="ANK"/>
    <property type="match status" value="2"/>
</dbReference>
<dbReference type="SUPFAM" id="SSF48403">
    <property type="entry name" value="Ankyrin repeat"/>
    <property type="match status" value="1"/>
</dbReference>
<accession>A0ABY8U6A8</accession>
<organism evidence="3 4">
    <name type="scientific">Tetradesmus obliquus</name>
    <name type="common">Green alga</name>
    <name type="synonym">Acutodesmus obliquus</name>
    <dbReference type="NCBI Taxonomy" id="3088"/>
    <lineage>
        <taxon>Eukaryota</taxon>
        <taxon>Viridiplantae</taxon>
        <taxon>Chlorophyta</taxon>
        <taxon>core chlorophytes</taxon>
        <taxon>Chlorophyceae</taxon>
        <taxon>CS clade</taxon>
        <taxon>Sphaeropleales</taxon>
        <taxon>Scenedesmaceae</taxon>
        <taxon>Tetradesmus</taxon>
    </lineage>
</organism>
<evidence type="ECO:0000256" key="1">
    <source>
        <dbReference type="PROSITE-ProRule" id="PRU00023"/>
    </source>
</evidence>
<evidence type="ECO:0000313" key="4">
    <source>
        <dbReference type="Proteomes" id="UP001244341"/>
    </source>
</evidence>
<dbReference type="EMBL" id="CP126214">
    <property type="protein sequence ID" value="WIA16745.1"/>
    <property type="molecule type" value="Genomic_DNA"/>
</dbReference>
<keyword evidence="1" id="KW-0040">ANK repeat</keyword>
<feature type="repeat" description="ANK" evidence="1">
    <location>
        <begin position="161"/>
        <end position="193"/>
    </location>
</feature>
<feature type="compositionally biased region" description="Low complexity" evidence="2">
    <location>
        <begin position="210"/>
        <end position="229"/>
    </location>
</feature>
<evidence type="ECO:0000256" key="2">
    <source>
        <dbReference type="SAM" id="MobiDB-lite"/>
    </source>
</evidence>
<proteinExistence type="predicted"/>
<reference evidence="3 4" key="1">
    <citation type="submission" date="2023-05" db="EMBL/GenBank/DDBJ databases">
        <title>A 100% complete, gapless, phased diploid assembly of the Scenedesmus obliquus UTEX 3031 genome.</title>
        <authorList>
            <person name="Biondi T.C."/>
            <person name="Hanschen E.R."/>
            <person name="Kwon T."/>
            <person name="Eng W."/>
            <person name="Kruse C.P.S."/>
            <person name="Koehler S.I."/>
            <person name="Kunde Y."/>
            <person name="Gleasner C.D."/>
            <person name="You Mak K.T."/>
            <person name="Polle J."/>
            <person name="Hovde B.T."/>
            <person name="Starkenburg S.R."/>
        </authorList>
    </citation>
    <scope>NUCLEOTIDE SEQUENCE [LARGE SCALE GENOMIC DNA]</scope>
    <source>
        <strain evidence="3 4">DOE0152z</strain>
    </source>
</reference>
<evidence type="ECO:0000313" key="3">
    <source>
        <dbReference type="EMBL" id="WIA16745.1"/>
    </source>
</evidence>
<dbReference type="PROSITE" id="PS50088">
    <property type="entry name" value="ANK_REPEAT"/>
    <property type="match status" value="1"/>
</dbReference>
<dbReference type="PROSITE" id="PS50297">
    <property type="entry name" value="ANK_REP_REGION"/>
    <property type="match status" value="1"/>
</dbReference>
<dbReference type="Gene3D" id="1.25.40.20">
    <property type="entry name" value="Ankyrin repeat-containing domain"/>
    <property type="match status" value="1"/>
</dbReference>
<evidence type="ECO:0008006" key="5">
    <source>
        <dbReference type="Google" id="ProtNLM"/>
    </source>
</evidence>
<dbReference type="Proteomes" id="UP001244341">
    <property type="component" value="Chromosome 7b"/>
</dbReference>
<feature type="region of interest" description="Disordered" evidence="2">
    <location>
        <begin position="205"/>
        <end position="229"/>
    </location>
</feature>